<dbReference type="Pfam" id="PF04306">
    <property type="entry name" value="DUF456"/>
    <property type="match status" value="1"/>
</dbReference>
<accession>A0A2T0UXP8</accession>
<keyword evidence="1" id="KW-1133">Transmembrane helix</keyword>
<name>A0A2T0UXP8_9MICO</name>
<dbReference type="InterPro" id="IPR007403">
    <property type="entry name" value="DUF456"/>
</dbReference>
<evidence type="ECO:0000313" key="3">
    <source>
        <dbReference type="Proteomes" id="UP000237822"/>
    </source>
</evidence>
<dbReference type="Proteomes" id="UP000237822">
    <property type="component" value="Unassembled WGS sequence"/>
</dbReference>
<keyword evidence="1" id="KW-0812">Transmembrane</keyword>
<evidence type="ECO:0008006" key="4">
    <source>
        <dbReference type="Google" id="ProtNLM"/>
    </source>
</evidence>
<organism evidence="2 3">
    <name type="scientific">Knoellia remsis</name>
    <dbReference type="NCBI Taxonomy" id="407159"/>
    <lineage>
        <taxon>Bacteria</taxon>
        <taxon>Bacillati</taxon>
        <taxon>Actinomycetota</taxon>
        <taxon>Actinomycetes</taxon>
        <taxon>Micrococcales</taxon>
        <taxon>Intrasporangiaceae</taxon>
        <taxon>Knoellia</taxon>
    </lineage>
</organism>
<evidence type="ECO:0000313" key="2">
    <source>
        <dbReference type="EMBL" id="PRY62618.1"/>
    </source>
</evidence>
<keyword evidence="1" id="KW-0472">Membrane</keyword>
<dbReference type="AlphaFoldDB" id="A0A2T0UXP8"/>
<proteinExistence type="predicted"/>
<comment type="caution">
    <text evidence="2">The sequence shown here is derived from an EMBL/GenBank/DDBJ whole genome shotgun (WGS) entry which is preliminary data.</text>
</comment>
<reference evidence="2 3" key="1">
    <citation type="submission" date="2018-03" db="EMBL/GenBank/DDBJ databases">
        <title>Genomic Encyclopedia of Archaeal and Bacterial Type Strains, Phase II (KMG-II): from individual species to whole genera.</title>
        <authorList>
            <person name="Goeker M."/>
        </authorList>
    </citation>
    <scope>NUCLEOTIDE SEQUENCE [LARGE SCALE GENOMIC DNA]</scope>
    <source>
        <strain evidence="2 3">ATCC BAA-1496</strain>
    </source>
</reference>
<evidence type="ECO:0000256" key="1">
    <source>
        <dbReference type="SAM" id="Phobius"/>
    </source>
</evidence>
<feature type="transmembrane region" description="Helical" evidence="1">
    <location>
        <begin position="87"/>
        <end position="116"/>
    </location>
</feature>
<feature type="transmembrane region" description="Helical" evidence="1">
    <location>
        <begin position="51"/>
        <end position="72"/>
    </location>
</feature>
<dbReference type="RefSeq" id="WP_106296620.1">
    <property type="nucleotide sequence ID" value="NZ_PVTI01000004.1"/>
</dbReference>
<dbReference type="OrthoDB" id="3577600at2"/>
<sequence>MNLLPEGTSIWVPAILILVGIVGIVVPVIPGLLVAVLGVLLWAYETGGTTAWTFFGVCLAIYLVGVVVQFLVPGKKLRQQGVKTSTLFLAVVLGLVGMVVIPVVGFFIGFVGGIFLVEQGRSRNRAQAWARTKHALVAVVTSMGIELCAGVLIAVTWVVGVLATT</sequence>
<dbReference type="EMBL" id="PVTI01000004">
    <property type="protein sequence ID" value="PRY62618.1"/>
    <property type="molecule type" value="Genomic_DNA"/>
</dbReference>
<protein>
    <recommendedName>
        <fullName evidence="4">DUF456 domain-containing protein</fullName>
    </recommendedName>
</protein>
<feature type="transmembrane region" description="Helical" evidence="1">
    <location>
        <begin position="12"/>
        <end position="44"/>
    </location>
</feature>
<feature type="transmembrane region" description="Helical" evidence="1">
    <location>
        <begin position="136"/>
        <end position="163"/>
    </location>
</feature>
<gene>
    <name evidence="2" type="ORF">BCF74_10454</name>
</gene>
<keyword evidence="3" id="KW-1185">Reference proteome</keyword>